<dbReference type="Proteomes" id="UP001150569">
    <property type="component" value="Unassembled WGS sequence"/>
</dbReference>
<protein>
    <submittedName>
        <fullName evidence="1">Uncharacterized protein</fullName>
    </submittedName>
</protein>
<comment type="caution">
    <text evidence="1">The sequence shown here is derived from an EMBL/GenBank/DDBJ whole genome shotgun (WGS) entry which is preliminary data.</text>
</comment>
<gene>
    <name evidence="1" type="ORF">IWQ60_002816</name>
</gene>
<dbReference type="EMBL" id="JANBPT010000112">
    <property type="protein sequence ID" value="KAJ1927559.1"/>
    <property type="molecule type" value="Genomic_DNA"/>
</dbReference>
<evidence type="ECO:0000313" key="2">
    <source>
        <dbReference type="Proteomes" id="UP001150569"/>
    </source>
</evidence>
<keyword evidence="2" id="KW-1185">Reference proteome</keyword>
<sequence>MPPKDINHLLIHKTCCDSMLTQLETIEHAGNDYFQRLQQALSTPYPLGQAQEDLVKLQDLISKFYDLVGQSGHLGTQATTPTFKSMADCGRWNEERNKRVTKMAEELKDITENVAAAMPIE</sequence>
<evidence type="ECO:0000313" key="1">
    <source>
        <dbReference type="EMBL" id="KAJ1927559.1"/>
    </source>
</evidence>
<dbReference type="OrthoDB" id="5533973at2759"/>
<organism evidence="1 2">
    <name type="scientific">Tieghemiomyces parasiticus</name>
    <dbReference type="NCBI Taxonomy" id="78921"/>
    <lineage>
        <taxon>Eukaryota</taxon>
        <taxon>Fungi</taxon>
        <taxon>Fungi incertae sedis</taxon>
        <taxon>Zoopagomycota</taxon>
        <taxon>Kickxellomycotina</taxon>
        <taxon>Dimargaritomycetes</taxon>
        <taxon>Dimargaritales</taxon>
        <taxon>Dimargaritaceae</taxon>
        <taxon>Tieghemiomyces</taxon>
    </lineage>
</organism>
<dbReference type="AlphaFoldDB" id="A0A9W8DX18"/>
<name>A0A9W8DX18_9FUNG</name>
<reference evidence="1" key="1">
    <citation type="submission" date="2022-07" db="EMBL/GenBank/DDBJ databases">
        <title>Phylogenomic reconstructions and comparative analyses of Kickxellomycotina fungi.</title>
        <authorList>
            <person name="Reynolds N.K."/>
            <person name="Stajich J.E."/>
            <person name="Barry K."/>
            <person name="Grigoriev I.V."/>
            <person name="Crous P."/>
            <person name="Smith M.E."/>
        </authorList>
    </citation>
    <scope>NUCLEOTIDE SEQUENCE</scope>
    <source>
        <strain evidence="1">RSA 861</strain>
    </source>
</reference>
<accession>A0A9W8DX18</accession>
<proteinExistence type="predicted"/>